<gene>
    <name evidence="2" type="ORF">SYNPS1DRAFT_28346</name>
</gene>
<keyword evidence="1" id="KW-0732">Signal</keyword>
<dbReference type="Proteomes" id="UP000278143">
    <property type="component" value="Unassembled WGS sequence"/>
</dbReference>
<keyword evidence="3" id="KW-1185">Reference proteome</keyword>
<evidence type="ECO:0000256" key="1">
    <source>
        <dbReference type="SAM" id="SignalP"/>
    </source>
</evidence>
<reference evidence="3" key="1">
    <citation type="journal article" date="2018" name="Nat. Microbiol.">
        <title>Leveraging single-cell genomics to expand the fungal tree of life.</title>
        <authorList>
            <person name="Ahrendt S.R."/>
            <person name="Quandt C.A."/>
            <person name="Ciobanu D."/>
            <person name="Clum A."/>
            <person name="Salamov A."/>
            <person name="Andreopoulos B."/>
            <person name="Cheng J.F."/>
            <person name="Woyke T."/>
            <person name="Pelin A."/>
            <person name="Henrissat B."/>
            <person name="Reynolds N.K."/>
            <person name="Benny G.L."/>
            <person name="Smith M.E."/>
            <person name="James T.Y."/>
            <person name="Grigoriev I.V."/>
        </authorList>
    </citation>
    <scope>NUCLEOTIDE SEQUENCE [LARGE SCALE GENOMIC DNA]</scope>
    <source>
        <strain evidence="3">Benny S71-1</strain>
    </source>
</reference>
<sequence>MAFGLRVALALLCLQLLCLLASVVHAAPVYPPPSKQAQEPTAGKEHPLGELYWPLYLGADFNELPGKVTDNHAAAPKSDPPQEVFNLSAPKGTSFLKNMNDVKNDHPLYTTKFRR</sequence>
<evidence type="ECO:0000313" key="3">
    <source>
        <dbReference type="Proteomes" id="UP000278143"/>
    </source>
</evidence>
<protein>
    <submittedName>
        <fullName evidence="2">Uncharacterized protein</fullName>
    </submittedName>
</protein>
<dbReference type="AlphaFoldDB" id="A0A4P9Z366"/>
<proteinExistence type="predicted"/>
<dbReference type="EMBL" id="KZ989566">
    <property type="protein sequence ID" value="RKP25940.1"/>
    <property type="molecule type" value="Genomic_DNA"/>
</dbReference>
<accession>A0A4P9Z366</accession>
<feature type="chain" id="PRO_5020316058" evidence="1">
    <location>
        <begin position="27"/>
        <end position="115"/>
    </location>
</feature>
<name>A0A4P9Z366_9FUNG</name>
<feature type="signal peptide" evidence="1">
    <location>
        <begin position="1"/>
        <end position="26"/>
    </location>
</feature>
<organism evidence="2 3">
    <name type="scientific">Syncephalis pseudoplumigaleata</name>
    <dbReference type="NCBI Taxonomy" id="1712513"/>
    <lineage>
        <taxon>Eukaryota</taxon>
        <taxon>Fungi</taxon>
        <taxon>Fungi incertae sedis</taxon>
        <taxon>Zoopagomycota</taxon>
        <taxon>Zoopagomycotina</taxon>
        <taxon>Zoopagomycetes</taxon>
        <taxon>Zoopagales</taxon>
        <taxon>Piptocephalidaceae</taxon>
        <taxon>Syncephalis</taxon>
    </lineage>
</organism>
<evidence type="ECO:0000313" key="2">
    <source>
        <dbReference type="EMBL" id="RKP25940.1"/>
    </source>
</evidence>